<evidence type="ECO:0000256" key="3">
    <source>
        <dbReference type="ARBA" id="ARBA00007185"/>
    </source>
</evidence>
<dbReference type="RefSeq" id="WP_086033673.1">
    <property type="nucleotide sequence ID" value="NZ_MDSU01000018.1"/>
</dbReference>
<keyword evidence="7 9" id="KW-0456">Lyase</keyword>
<dbReference type="PROSITE" id="PS00450">
    <property type="entry name" value="ACONITASE_1"/>
    <property type="match status" value="1"/>
</dbReference>
<proteinExistence type="inferred from homology"/>
<dbReference type="STRING" id="1562698.DESAMIL20_969"/>
<dbReference type="OrthoDB" id="9764318at2"/>
<comment type="catalytic activity">
    <reaction evidence="8 9">
        <text>citrate = D-threo-isocitrate</text>
        <dbReference type="Rhea" id="RHEA:10336"/>
        <dbReference type="ChEBI" id="CHEBI:15562"/>
        <dbReference type="ChEBI" id="CHEBI:16947"/>
        <dbReference type="EC" id="4.2.1.3"/>
    </reaction>
</comment>
<dbReference type="InterPro" id="IPR036008">
    <property type="entry name" value="Aconitase_4Fe-4S_dom"/>
</dbReference>
<keyword evidence="6 9" id="KW-0411">Iron-sulfur</keyword>
<evidence type="ECO:0000259" key="10">
    <source>
        <dbReference type="Pfam" id="PF00330"/>
    </source>
</evidence>
<dbReference type="GO" id="GO:0051539">
    <property type="term" value="F:4 iron, 4 sulfur cluster binding"/>
    <property type="evidence" value="ECO:0007669"/>
    <property type="project" value="UniProtKB-KW"/>
</dbReference>
<dbReference type="PRINTS" id="PR00415">
    <property type="entry name" value="ACONITASE"/>
</dbReference>
<organism evidence="12 13">
    <name type="scientific">Desulfurella amilsii</name>
    <dbReference type="NCBI Taxonomy" id="1562698"/>
    <lineage>
        <taxon>Bacteria</taxon>
        <taxon>Pseudomonadati</taxon>
        <taxon>Campylobacterota</taxon>
        <taxon>Desulfurellia</taxon>
        <taxon>Desulfurellales</taxon>
        <taxon>Desulfurellaceae</taxon>
        <taxon>Desulfurella</taxon>
    </lineage>
</organism>
<dbReference type="InterPro" id="IPR006249">
    <property type="entry name" value="Aconitase/IRP2"/>
</dbReference>
<dbReference type="SUPFAM" id="SSF53732">
    <property type="entry name" value="Aconitase iron-sulfur domain"/>
    <property type="match status" value="1"/>
</dbReference>
<dbReference type="InterPro" id="IPR000573">
    <property type="entry name" value="AconitaseA/IPMdHydase_ssu_swvl"/>
</dbReference>
<dbReference type="EC" id="4.2.1.3" evidence="9"/>
<evidence type="ECO:0000256" key="4">
    <source>
        <dbReference type="ARBA" id="ARBA00022723"/>
    </source>
</evidence>
<dbReference type="InterPro" id="IPR044137">
    <property type="entry name" value="AcnA_IRP_Swivel"/>
</dbReference>
<dbReference type="AlphaFoldDB" id="A0A1X4XV45"/>
<dbReference type="FunFam" id="3.20.19.10:FF:000001">
    <property type="entry name" value="Aconitate hydratase"/>
    <property type="match status" value="1"/>
</dbReference>
<evidence type="ECO:0000256" key="9">
    <source>
        <dbReference type="RuleBase" id="RU361275"/>
    </source>
</evidence>
<keyword evidence="4" id="KW-0479">Metal-binding</keyword>
<dbReference type="PANTHER" id="PTHR11670">
    <property type="entry name" value="ACONITASE/IRON-RESPONSIVE ELEMENT FAMILY MEMBER"/>
    <property type="match status" value="1"/>
</dbReference>
<dbReference type="Pfam" id="PF00330">
    <property type="entry name" value="Aconitase"/>
    <property type="match status" value="1"/>
</dbReference>
<evidence type="ECO:0000313" key="12">
    <source>
        <dbReference type="EMBL" id="OSS41416.1"/>
    </source>
</evidence>
<evidence type="ECO:0000256" key="8">
    <source>
        <dbReference type="ARBA" id="ARBA00023501"/>
    </source>
</evidence>
<comment type="cofactor">
    <cofactor evidence="1">
        <name>[4Fe-4S] cluster</name>
        <dbReference type="ChEBI" id="CHEBI:49883"/>
    </cofactor>
</comment>
<feature type="domain" description="Aconitase A/isopropylmalate dehydratase small subunit swivel" evidence="11">
    <location>
        <begin position="710"/>
        <end position="837"/>
    </location>
</feature>
<evidence type="ECO:0000256" key="5">
    <source>
        <dbReference type="ARBA" id="ARBA00023004"/>
    </source>
</evidence>
<dbReference type="Proteomes" id="UP000194141">
    <property type="component" value="Unassembled WGS sequence"/>
</dbReference>
<evidence type="ECO:0000256" key="7">
    <source>
        <dbReference type="ARBA" id="ARBA00023239"/>
    </source>
</evidence>
<dbReference type="GO" id="GO:0046872">
    <property type="term" value="F:metal ion binding"/>
    <property type="evidence" value="ECO:0007669"/>
    <property type="project" value="UniProtKB-KW"/>
</dbReference>
<dbReference type="Gene3D" id="6.10.190.10">
    <property type="match status" value="1"/>
</dbReference>
<dbReference type="NCBIfam" id="NF006757">
    <property type="entry name" value="PRK09277.1"/>
    <property type="match status" value="1"/>
</dbReference>
<name>A0A1X4XV45_9BACT</name>
<gene>
    <name evidence="12" type="ORF">DESAMIL20_969</name>
</gene>
<keyword evidence="5 9" id="KW-0408">Iron</keyword>
<dbReference type="Pfam" id="PF00694">
    <property type="entry name" value="Aconitase_C"/>
    <property type="match status" value="1"/>
</dbReference>
<comment type="pathway">
    <text evidence="2">Carbohydrate metabolism; tricarboxylic acid cycle; isocitrate from oxaloacetate: step 2/2.</text>
</comment>
<dbReference type="InterPro" id="IPR018136">
    <property type="entry name" value="Aconitase_4Fe-4S_BS"/>
</dbReference>
<evidence type="ECO:0000259" key="11">
    <source>
        <dbReference type="Pfam" id="PF00694"/>
    </source>
</evidence>
<dbReference type="InterPro" id="IPR001030">
    <property type="entry name" value="Acoase/IPM_deHydtase_lsu_aba"/>
</dbReference>
<dbReference type="UniPathway" id="UPA00223">
    <property type="reaction ID" value="UER00718"/>
</dbReference>
<dbReference type="Gene3D" id="3.30.499.10">
    <property type="entry name" value="Aconitase, domain 3"/>
    <property type="match status" value="2"/>
</dbReference>
<dbReference type="SUPFAM" id="SSF52016">
    <property type="entry name" value="LeuD/IlvD-like"/>
    <property type="match status" value="1"/>
</dbReference>
<dbReference type="CDD" id="cd01586">
    <property type="entry name" value="AcnA_IRP"/>
    <property type="match status" value="1"/>
</dbReference>
<dbReference type="NCBIfam" id="NF009520">
    <property type="entry name" value="PRK12881.1"/>
    <property type="match status" value="1"/>
</dbReference>
<dbReference type="GO" id="GO:0003994">
    <property type="term" value="F:aconitate hydratase activity"/>
    <property type="evidence" value="ECO:0007669"/>
    <property type="project" value="UniProtKB-EC"/>
</dbReference>
<evidence type="ECO:0000313" key="13">
    <source>
        <dbReference type="Proteomes" id="UP000194141"/>
    </source>
</evidence>
<dbReference type="CDD" id="cd01580">
    <property type="entry name" value="AcnA_IRP_Swivel"/>
    <property type="match status" value="1"/>
</dbReference>
<feature type="domain" description="Aconitase/3-isopropylmalate dehydratase large subunit alpha/beta/alpha" evidence="10">
    <location>
        <begin position="67"/>
        <end position="581"/>
    </location>
</feature>
<sequence length="910" mass="102428">MDSFNTKSILKVKDRNYVIFSLKALSKINENIKYMPFSLKILLENMLRHEDSKYVSKDDILNLIDSNRTKKLQEIAFFPERVIMQDFTGVPAVVDIATLKDAIYALGKDPSEVDLSVPVDLIIDHSVQVDKYGTIKALEYNLGREYKRNIERYELLKWASLSFKNFRVFPPNAGIVHQVNLEYLGEVVKVKKIDNEEIAYFDTLIGTDSHTTMINGLSTLGWGVGGIEAEAVILGEPYYMKIPEVVGVRLKGKLKEGSTPTDLALSITNELRKHNVVDKFIEYFGPALSYLSVPDRATISNMSPEYGSTLGFFPIDQQTLDYLELTNRGHLIDLVELYAKHQGLFYDNSYEPVYSKIIDFDLSVVEPSLAGPSRPQDKIVLKNMKRDFYKLLNQGVESKENTNIDIASTDEFLKDMKAGETRVYNGKKFVKIEFENEEFLLADGSVAIAAITSCTNTSNPFVMIGAGLLAKKAVELGLNVKPYIKTSLAPGSCVVDEYLQKSNLLPYLEALRFHVVAHGCTTCIGNSGPLHPVIEEVVKNENLVVASVLSGNRNFEARIHNSVRANYLASPMLVVAFAIAGRVDIDMTIDPLGVDVNGNKVFLKDLWPSSDDINNYIHTYINKAIFSNKYSNIFIDKIWDKLPVKATDLHQWQENSTYIKKAPYFDNFEIDIKPKSNIGNARVIALLGDSVTTDHISPAGKIPKDYPAGKYLIYNDVEEKDFNTYGSRRGNHEIMVRGAFGNVRLKNFLVGPKEGPYTLKFDQKNIEFIYDASVQYKEEGIPLIVIAGKEYGSGSSRDWAAKGPKLLGIKAVIAKSYERIHRSNLIDMGILPLQFQENQDYKTLNFDGSEVFFIKGLENLEPNKLLSVTALKSDNQKVEFDVIARLDTPMEIEYYKNDGILSFVLRKLVK</sequence>
<protein>
    <recommendedName>
        <fullName evidence="9">Aconitate hydratase</fullName>
        <shortName evidence="9">Aconitase</shortName>
        <ecNumber evidence="9">4.2.1.3</ecNumber>
    </recommendedName>
</protein>
<evidence type="ECO:0000256" key="2">
    <source>
        <dbReference type="ARBA" id="ARBA00004717"/>
    </source>
</evidence>
<evidence type="ECO:0000256" key="6">
    <source>
        <dbReference type="ARBA" id="ARBA00023014"/>
    </source>
</evidence>
<keyword evidence="9" id="KW-0004">4Fe-4S</keyword>
<comment type="similarity">
    <text evidence="3 9">Belongs to the aconitase/IPM isomerase family.</text>
</comment>
<dbReference type="InterPro" id="IPR015928">
    <property type="entry name" value="Aconitase/3IPM_dehydase_swvl"/>
</dbReference>
<evidence type="ECO:0000256" key="1">
    <source>
        <dbReference type="ARBA" id="ARBA00001966"/>
    </source>
</evidence>
<comment type="function">
    <text evidence="9">Catalyzes the isomerization of citrate to isocitrate via cis-aconitate.</text>
</comment>
<comment type="caution">
    <text evidence="12">The sequence shown here is derived from an EMBL/GenBank/DDBJ whole genome shotgun (WGS) entry which is preliminary data.</text>
</comment>
<dbReference type="GO" id="GO:0006099">
    <property type="term" value="P:tricarboxylic acid cycle"/>
    <property type="evidence" value="ECO:0007669"/>
    <property type="project" value="UniProtKB-UniPathway"/>
</dbReference>
<dbReference type="Gene3D" id="3.20.19.10">
    <property type="entry name" value="Aconitase, domain 4"/>
    <property type="match status" value="1"/>
</dbReference>
<accession>A0A1X4XV45</accession>
<reference evidence="12 13" key="1">
    <citation type="journal article" date="2017" name="Front. Microbiol.">
        <title>Genome Sequence of Desulfurella amilsii Strain TR1 and Comparative Genomics of Desulfurellaceae Family.</title>
        <authorList>
            <person name="Florentino A.P."/>
            <person name="Stams A.J."/>
            <person name="Sanchez-Andrea I."/>
        </authorList>
    </citation>
    <scope>NUCLEOTIDE SEQUENCE [LARGE SCALE GENOMIC DNA]</scope>
    <source>
        <strain evidence="12 13">TR1</strain>
    </source>
</reference>
<keyword evidence="13" id="KW-1185">Reference proteome</keyword>
<dbReference type="NCBIfam" id="TIGR01341">
    <property type="entry name" value="aconitase_1"/>
    <property type="match status" value="1"/>
</dbReference>
<dbReference type="InterPro" id="IPR015931">
    <property type="entry name" value="Acnase/IPM_dHydase_lsu_aba_1/3"/>
</dbReference>
<dbReference type="EMBL" id="MDSU01000018">
    <property type="protein sequence ID" value="OSS41416.1"/>
    <property type="molecule type" value="Genomic_DNA"/>
</dbReference>